<evidence type="ECO:0000259" key="2">
    <source>
        <dbReference type="PROSITE" id="PS50878"/>
    </source>
</evidence>
<proteinExistence type="inferred from homology"/>
<comment type="caution">
    <text evidence="3">The sequence shown here is derived from an EMBL/GenBank/DDBJ whole genome shotgun (WGS) entry which is preliminary data.</text>
</comment>
<keyword evidence="3" id="KW-0695">RNA-directed DNA polymerase</keyword>
<dbReference type="RefSeq" id="WP_118419348.1">
    <property type="nucleotide sequence ID" value="NZ_JADNAF010000004.1"/>
</dbReference>
<dbReference type="InterPro" id="IPR030931">
    <property type="entry name" value="Group_II_RT_mat"/>
</dbReference>
<dbReference type="Pfam" id="PF13655">
    <property type="entry name" value="RVT_N"/>
    <property type="match status" value="1"/>
</dbReference>
<dbReference type="NCBIfam" id="TIGR04416">
    <property type="entry name" value="group_II_RT_mat"/>
    <property type="match status" value="1"/>
</dbReference>
<name>A0A395VT27_BACOV</name>
<dbReference type="PANTHER" id="PTHR34047">
    <property type="entry name" value="NUCLEAR INTRON MATURASE 1, MITOCHONDRIAL-RELATED"/>
    <property type="match status" value="1"/>
</dbReference>
<dbReference type="InterPro" id="IPR051083">
    <property type="entry name" value="GrpII_Intron_Splice-Mob/Def"/>
</dbReference>
<gene>
    <name evidence="3" type="primary">ltrA</name>
    <name evidence="3" type="ORF">DWX70_25035</name>
</gene>
<dbReference type="EMBL" id="QRVZ01000037">
    <property type="protein sequence ID" value="RGS79093.1"/>
    <property type="molecule type" value="Genomic_DNA"/>
</dbReference>
<accession>A0A395VT27</accession>
<dbReference type="Pfam" id="PF08388">
    <property type="entry name" value="GIIM"/>
    <property type="match status" value="1"/>
</dbReference>
<comment type="similarity">
    <text evidence="1">Belongs to the bacterial reverse transcriptase family.</text>
</comment>
<dbReference type="EC" id="2.7.7.49" evidence="3"/>
<dbReference type="AlphaFoldDB" id="A0A395VT27"/>
<dbReference type="PANTHER" id="PTHR34047:SF10">
    <property type="entry name" value="GROUP II INTRON-ASSOCIATED OPEN READING FRAME"/>
    <property type="match status" value="1"/>
</dbReference>
<dbReference type="SUPFAM" id="SSF56672">
    <property type="entry name" value="DNA/RNA polymerases"/>
    <property type="match status" value="1"/>
</dbReference>
<dbReference type="Proteomes" id="UP000266492">
    <property type="component" value="Unassembled WGS sequence"/>
</dbReference>
<reference evidence="3 4" key="1">
    <citation type="submission" date="2018-08" db="EMBL/GenBank/DDBJ databases">
        <title>A genome reference for cultivated species of the human gut microbiota.</title>
        <authorList>
            <person name="Zou Y."/>
            <person name="Xue W."/>
            <person name="Luo G."/>
        </authorList>
    </citation>
    <scope>NUCLEOTIDE SEQUENCE [LARGE SCALE GENOMIC DNA]</scope>
    <source>
        <strain evidence="3 4">AF20-9LB</strain>
    </source>
</reference>
<evidence type="ECO:0000313" key="4">
    <source>
        <dbReference type="Proteomes" id="UP000266492"/>
    </source>
</evidence>
<keyword evidence="3" id="KW-0808">Transferase</keyword>
<dbReference type="Pfam" id="PF00078">
    <property type="entry name" value="RVT_1"/>
    <property type="match status" value="1"/>
</dbReference>
<dbReference type="PROSITE" id="PS50878">
    <property type="entry name" value="RT_POL"/>
    <property type="match status" value="1"/>
</dbReference>
<dbReference type="InterPro" id="IPR000477">
    <property type="entry name" value="RT_dom"/>
</dbReference>
<dbReference type="InterPro" id="IPR013597">
    <property type="entry name" value="Mat_intron_G2"/>
</dbReference>
<dbReference type="CDD" id="cd01651">
    <property type="entry name" value="RT_G2_intron"/>
    <property type="match status" value="1"/>
</dbReference>
<dbReference type="GO" id="GO:0003964">
    <property type="term" value="F:RNA-directed DNA polymerase activity"/>
    <property type="evidence" value="ECO:0007669"/>
    <property type="project" value="UniProtKB-KW"/>
</dbReference>
<protein>
    <submittedName>
        <fullName evidence="3">Group II intron reverse transcriptase/maturase</fullName>
        <ecNumber evidence="3">2.7.7.49</ecNumber>
    </submittedName>
</protein>
<organism evidence="3 4">
    <name type="scientific">Bacteroides ovatus</name>
    <dbReference type="NCBI Taxonomy" id="28116"/>
    <lineage>
        <taxon>Bacteria</taxon>
        <taxon>Pseudomonadati</taxon>
        <taxon>Bacteroidota</taxon>
        <taxon>Bacteroidia</taxon>
        <taxon>Bacteroidales</taxon>
        <taxon>Bacteroidaceae</taxon>
        <taxon>Bacteroides</taxon>
    </lineage>
</organism>
<keyword evidence="3" id="KW-0548">Nucleotidyltransferase</keyword>
<evidence type="ECO:0000313" key="3">
    <source>
        <dbReference type="EMBL" id="RGS79093.1"/>
    </source>
</evidence>
<dbReference type="InterPro" id="IPR043502">
    <property type="entry name" value="DNA/RNA_pol_sf"/>
</dbReference>
<evidence type="ECO:0000256" key="1">
    <source>
        <dbReference type="ARBA" id="ARBA00034120"/>
    </source>
</evidence>
<feature type="domain" description="Reverse transcriptase" evidence="2">
    <location>
        <begin position="88"/>
        <end position="342"/>
    </location>
</feature>
<dbReference type="InterPro" id="IPR025960">
    <property type="entry name" value="RVT_N"/>
</dbReference>
<sequence length="538" mass="63382">MSQVEILRYEWDNIPWRKLERKLFKLQKQIYQASEQKDYPKVKKLQRLLLTSKGANLIAVRRVSQINRGKHTPGIDGKTALTNRERKVLADMMDLKAEAKPIRRVWIPKPGKKEKRPLGIPTIKDRAKQALVKMALEPEWEAKFEPNSYGFRPGRSCHDAIEAIYTSIHRKNAYVLDADISGCFDNINHNELLDKLHTSPRIRRLIKAWLKAGIVDNQVFYQNDKGTPQGGIISPLLANIALHGLENETREALKKELFDYMKRTRPKASYLLSGRKISIIRYADDFVVIHEDKEIVKAAKAFIVEWLKKMGLELKDTKTRICHTLNTDGKEAPGFNFLGFNIRQYPGNTTSKGYVTIIKPSKESQKKHLYNIKQKIRSHRGESQATLIKNLNPVVRGWANYFRHVSSRKVFERIDHQTFVKLWRWAMYRHPHKTRFWIKDRYFHRHKNEFWRFKTKEEHLLLRHSDYKIKLHVKVKGEKSPFDGDDKYWKKRKERGLQKSEKVVTPSSFKDRNTIFEHVLKQKVIRNRTKYVGQTPNC</sequence>